<keyword evidence="6" id="KW-1185">Reference proteome</keyword>
<dbReference type="InterPro" id="IPR052896">
    <property type="entry name" value="GGT-like_enzyme"/>
</dbReference>
<comment type="PTM">
    <text evidence="4">Cleaved by autocatalysis into a large and a small subunit.</text>
</comment>
<evidence type="ECO:0000256" key="3">
    <source>
        <dbReference type="ARBA" id="ARBA00047417"/>
    </source>
</evidence>
<comment type="caution">
    <text evidence="5">The sequence shown here is derived from an EMBL/GenBank/DDBJ whole genome shotgun (WGS) entry which is preliminary data.</text>
</comment>
<dbReference type="EC" id="3.4.19.13" evidence="4"/>
<dbReference type="PRINTS" id="PR01210">
    <property type="entry name" value="GGTRANSPTASE"/>
</dbReference>
<keyword evidence="4" id="KW-0012">Acyltransferase</keyword>
<comment type="subunit">
    <text evidence="4">This enzyme consists of two polypeptide chains, which are synthesized in precursor form from a single polypeptide.</text>
</comment>
<dbReference type="NCBIfam" id="TIGR00066">
    <property type="entry name" value="g_glut_trans"/>
    <property type="match status" value="1"/>
</dbReference>
<dbReference type="InterPro" id="IPR029055">
    <property type="entry name" value="Ntn_hydrolases_N"/>
</dbReference>
<sequence length="511" mass="54798">MAATSHPAATLAALDILRMGGNAVDAAVCAAALQGVVEPTQTGIGGDCFALIMRDAGTITALNGSGWSPARIDPERIRASGLREIPVESATAVTIPGAVRAWETLLSDHGSMELERVLQPAIRAAEDGYPVLERLAYDWRRQQQKLSRNAAAAAVFLPGGEPPQVGARHRQPQLAKTLRAIAARGAAEFYCGATTQRMVETLTALGGAHSIDDFETYRAEYVDPLSARYRDYQLWECPPNGQGLVPLIMASMLDRFDMSQYGPVSVERFHLQAEVARLAYAQRDSFIGDPRHVAMDIDGLLGAPYIDALVKRISLTKRMADIAPRPAPRHKDTVFIAVVDRDGTAVALINSIFDDFGSGIVCPHSGVLFHNRGSSFVLESGHPNALAPRKRPLNTIIPGMLARNGQPVMPFGVTGGHFQPSGQLQLLGNLLDHGLPVQQAVDLPRMFARGDSFEVERAVPESVIAGLQALGHGVTRCSHPLGTAQAIWIDRANGVLRGAADGRRDGLALGY</sequence>
<keyword evidence="4" id="KW-0808">Transferase</keyword>
<evidence type="ECO:0000256" key="2">
    <source>
        <dbReference type="ARBA" id="ARBA00001089"/>
    </source>
</evidence>
<reference evidence="6" key="1">
    <citation type="journal article" date="2019" name="Int. J. Syst. Evol. Microbiol.">
        <title>The Global Catalogue of Microorganisms (GCM) 10K type strain sequencing project: providing services to taxonomists for standard genome sequencing and annotation.</title>
        <authorList>
            <consortium name="The Broad Institute Genomics Platform"/>
            <consortium name="The Broad Institute Genome Sequencing Center for Infectious Disease"/>
            <person name="Wu L."/>
            <person name="Ma J."/>
        </authorList>
    </citation>
    <scope>NUCLEOTIDE SEQUENCE [LARGE SCALE GENOMIC DNA]</scope>
    <source>
        <strain evidence="6">JCM 17666</strain>
    </source>
</reference>
<dbReference type="Proteomes" id="UP001501671">
    <property type="component" value="Unassembled WGS sequence"/>
</dbReference>
<keyword evidence="4" id="KW-0378">Hydrolase</keyword>
<comment type="catalytic activity">
    <reaction evidence="1 4">
        <text>an S-substituted glutathione + H2O = an S-substituted L-cysteinylglycine + L-glutamate</text>
        <dbReference type="Rhea" id="RHEA:59468"/>
        <dbReference type="ChEBI" id="CHEBI:15377"/>
        <dbReference type="ChEBI" id="CHEBI:29985"/>
        <dbReference type="ChEBI" id="CHEBI:90779"/>
        <dbReference type="ChEBI" id="CHEBI:143103"/>
        <dbReference type="EC" id="3.4.19.13"/>
    </reaction>
</comment>
<name>A0ABP8GGF1_9BURK</name>
<dbReference type="SUPFAM" id="SSF56235">
    <property type="entry name" value="N-terminal nucleophile aminohydrolases (Ntn hydrolases)"/>
    <property type="match status" value="1"/>
</dbReference>
<dbReference type="InterPro" id="IPR000101">
    <property type="entry name" value="GGT_peptidase"/>
</dbReference>
<comment type="similarity">
    <text evidence="4">Belongs to the gamma-glutamyltransferase family.</text>
</comment>
<evidence type="ECO:0000313" key="6">
    <source>
        <dbReference type="Proteomes" id="UP001501671"/>
    </source>
</evidence>
<accession>A0ABP8GGF1</accession>
<keyword evidence="4" id="KW-0865">Zymogen</keyword>
<comment type="catalytic activity">
    <reaction evidence="3 4">
        <text>an N-terminal (5-L-glutamyl)-[peptide] + an alpha-amino acid = 5-L-glutamyl amino acid + an N-terminal L-alpha-aminoacyl-[peptide]</text>
        <dbReference type="Rhea" id="RHEA:23904"/>
        <dbReference type="Rhea" id="RHEA-COMP:9780"/>
        <dbReference type="Rhea" id="RHEA-COMP:9795"/>
        <dbReference type="ChEBI" id="CHEBI:77644"/>
        <dbReference type="ChEBI" id="CHEBI:78597"/>
        <dbReference type="ChEBI" id="CHEBI:78599"/>
        <dbReference type="ChEBI" id="CHEBI:78608"/>
        <dbReference type="EC" id="2.3.2.2"/>
    </reaction>
</comment>
<dbReference type="Gene3D" id="3.60.20.40">
    <property type="match status" value="1"/>
</dbReference>
<dbReference type="EC" id="2.3.2.2" evidence="4"/>
<dbReference type="InterPro" id="IPR043137">
    <property type="entry name" value="GGT_ssub_C"/>
</dbReference>
<dbReference type="EMBL" id="BAABFO010000002">
    <property type="protein sequence ID" value="GAA4323789.1"/>
    <property type="molecule type" value="Genomic_DNA"/>
</dbReference>
<comment type="pathway">
    <text evidence="4">Sulfur metabolism; glutathione metabolism.</text>
</comment>
<dbReference type="InterPro" id="IPR043138">
    <property type="entry name" value="GGT_lsub"/>
</dbReference>
<proteinExistence type="inferred from homology"/>
<dbReference type="Gene3D" id="1.10.246.130">
    <property type="match status" value="1"/>
</dbReference>
<protein>
    <recommendedName>
        <fullName evidence="4">Glutathione hydrolase proenzyme</fullName>
        <ecNumber evidence="4">2.3.2.2</ecNumber>
        <ecNumber evidence="4">3.4.19.13</ecNumber>
    </recommendedName>
    <component>
        <recommendedName>
            <fullName evidence="4">Glutathione hydrolase large chain</fullName>
        </recommendedName>
    </component>
    <component>
        <recommendedName>
            <fullName evidence="4">Glutathione hydrolase small chain</fullName>
        </recommendedName>
    </component>
</protein>
<evidence type="ECO:0000256" key="1">
    <source>
        <dbReference type="ARBA" id="ARBA00001049"/>
    </source>
</evidence>
<evidence type="ECO:0000313" key="5">
    <source>
        <dbReference type="EMBL" id="GAA4323789.1"/>
    </source>
</evidence>
<gene>
    <name evidence="5" type="primary">ggt_2</name>
    <name evidence="5" type="ORF">GCM10023144_04860</name>
</gene>
<dbReference type="PANTHER" id="PTHR43881">
    <property type="entry name" value="GAMMA-GLUTAMYLTRANSPEPTIDASE (AFU_ORTHOLOGUE AFUA_4G13580)"/>
    <property type="match status" value="1"/>
</dbReference>
<dbReference type="PANTHER" id="PTHR43881:SF1">
    <property type="entry name" value="GAMMA-GLUTAMYLTRANSPEPTIDASE (AFU_ORTHOLOGUE AFUA_4G13580)"/>
    <property type="match status" value="1"/>
</dbReference>
<organism evidence="5 6">
    <name type="scientific">Pigmentiphaga soli</name>
    <dbReference type="NCBI Taxonomy" id="1007095"/>
    <lineage>
        <taxon>Bacteria</taxon>
        <taxon>Pseudomonadati</taxon>
        <taxon>Pseudomonadota</taxon>
        <taxon>Betaproteobacteria</taxon>
        <taxon>Burkholderiales</taxon>
        <taxon>Alcaligenaceae</taxon>
        <taxon>Pigmentiphaga</taxon>
    </lineage>
</organism>
<comment type="catalytic activity">
    <reaction evidence="2 4">
        <text>glutathione + H2O = L-cysteinylglycine + L-glutamate</text>
        <dbReference type="Rhea" id="RHEA:28807"/>
        <dbReference type="ChEBI" id="CHEBI:15377"/>
        <dbReference type="ChEBI" id="CHEBI:29985"/>
        <dbReference type="ChEBI" id="CHEBI:57925"/>
        <dbReference type="ChEBI" id="CHEBI:61694"/>
        <dbReference type="EC" id="3.4.19.13"/>
    </reaction>
</comment>
<keyword evidence="4" id="KW-0317">Glutathione biosynthesis</keyword>
<dbReference type="Pfam" id="PF01019">
    <property type="entry name" value="G_glu_transpept"/>
    <property type="match status" value="1"/>
</dbReference>
<evidence type="ECO:0000256" key="4">
    <source>
        <dbReference type="RuleBase" id="RU368036"/>
    </source>
</evidence>